<protein>
    <submittedName>
        <fullName evidence="2">Uncharacterized protein LOC142175906</fullName>
    </submittedName>
</protein>
<dbReference type="Proteomes" id="UP000790787">
    <property type="component" value="Chromosome 22"/>
</dbReference>
<reference evidence="2" key="2">
    <citation type="submission" date="2025-08" db="UniProtKB">
        <authorList>
            <consortium name="RefSeq"/>
        </authorList>
    </citation>
    <scope>IDENTIFICATION</scope>
    <source>
        <tissue evidence="2">Leaf</tissue>
    </source>
</reference>
<reference evidence="1" key="1">
    <citation type="journal article" date="2014" name="Nat. Commun.">
        <title>The tobacco genome sequence and its comparison with those of tomato and potato.</title>
        <authorList>
            <person name="Sierro N."/>
            <person name="Battey J.N."/>
            <person name="Ouadi S."/>
            <person name="Bakaher N."/>
            <person name="Bovet L."/>
            <person name="Willig A."/>
            <person name="Goepfert S."/>
            <person name="Peitsch M.C."/>
            <person name="Ivanov N.V."/>
        </authorList>
    </citation>
    <scope>NUCLEOTIDE SEQUENCE [LARGE SCALE GENOMIC DNA]</scope>
</reference>
<dbReference type="RefSeq" id="XP_075099013.1">
    <property type="nucleotide sequence ID" value="XM_075242912.1"/>
</dbReference>
<organism evidence="1 2">
    <name type="scientific">Nicotiana tabacum</name>
    <name type="common">Common tobacco</name>
    <dbReference type="NCBI Taxonomy" id="4097"/>
    <lineage>
        <taxon>Eukaryota</taxon>
        <taxon>Viridiplantae</taxon>
        <taxon>Streptophyta</taxon>
        <taxon>Embryophyta</taxon>
        <taxon>Tracheophyta</taxon>
        <taxon>Spermatophyta</taxon>
        <taxon>Magnoliopsida</taxon>
        <taxon>eudicotyledons</taxon>
        <taxon>Gunneridae</taxon>
        <taxon>Pentapetalae</taxon>
        <taxon>asterids</taxon>
        <taxon>lamiids</taxon>
        <taxon>Solanales</taxon>
        <taxon>Solanaceae</taxon>
        <taxon>Nicotianoideae</taxon>
        <taxon>Nicotianeae</taxon>
        <taxon>Nicotiana</taxon>
    </lineage>
</organism>
<name>A0AC58TP80_TOBAC</name>
<sequence length="425" mass="48900">MEVIEQVLNMSCKYVHGLGRFEELDIPVTLTPPKPSIEEAPRLELKPLPVHLHYAYLGNSETLPLIISSSLTEVQEEKLLRVLPEHKKAIGWTIADIEGMSPSFCMRKIFLEDGHHPSVEEKKRLNPIMKEFVKKEVIKWLDACIIFPIADSNWVTLMQYVPKKGGMTVVENGKNELIPTSTVMGWRVCIDYRRLNKATRKDHFPLLFIDQILDRLVVREYLCFLDGYSGLLEKDVTFNFDEACLKAFEELKNKPVAAPISVAPDWSLPYEIMCNASDHVIGAVIGQRKDKMFYFIYYASKTLDDAKLNYTITEKELLAVVWAFEKFRAYLLGTKVIVHTDHATIGYLFTKKRSKPRLMRWVLLLLEFDVDIRDQKGTENQVADHLSRLENHDHVDEGGQIKEAFPDEQLFAITHDPPPHSMQTT</sequence>
<keyword evidence="1" id="KW-1185">Reference proteome</keyword>
<proteinExistence type="predicted"/>
<gene>
    <name evidence="2" type="primary">LOC142175906</name>
</gene>
<evidence type="ECO:0000313" key="2">
    <source>
        <dbReference type="RefSeq" id="XP_075099013.1"/>
    </source>
</evidence>
<accession>A0AC58TP80</accession>
<evidence type="ECO:0000313" key="1">
    <source>
        <dbReference type="Proteomes" id="UP000790787"/>
    </source>
</evidence>